<proteinExistence type="predicted"/>
<comment type="caution">
    <text evidence="2">The sequence shown here is derived from an EMBL/GenBank/DDBJ whole genome shotgun (WGS) entry which is preliminary data.</text>
</comment>
<keyword evidence="1" id="KW-0812">Transmembrane</keyword>
<evidence type="ECO:0000313" key="2">
    <source>
        <dbReference type="EMBL" id="EFO80321.1"/>
    </source>
</evidence>
<name>E1IES2_9CHLR</name>
<feature type="transmembrane region" description="Helical" evidence="1">
    <location>
        <begin position="68"/>
        <end position="88"/>
    </location>
</feature>
<feature type="transmembrane region" description="Helical" evidence="1">
    <location>
        <begin position="139"/>
        <end position="158"/>
    </location>
</feature>
<gene>
    <name evidence="2" type="ORF">OSCT_1823</name>
</gene>
<keyword evidence="1" id="KW-0472">Membrane</keyword>
<feature type="transmembrane region" description="Helical" evidence="1">
    <location>
        <begin position="221"/>
        <end position="250"/>
    </location>
</feature>
<keyword evidence="3" id="KW-1185">Reference proteome</keyword>
<keyword evidence="1" id="KW-1133">Transmembrane helix</keyword>
<dbReference type="OrthoDB" id="996005at2"/>
<evidence type="ECO:0000313" key="3">
    <source>
        <dbReference type="Proteomes" id="UP000054010"/>
    </source>
</evidence>
<feature type="transmembrane region" description="Helical" evidence="1">
    <location>
        <begin position="170"/>
        <end position="187"/>
    </location>
</feature>
<protein>
    <recommendedName>
        <fullName evidence="4">Glycosyltransferase RgtA/B/C/D-like domain-containing protein</fullName>
    </recommendedName>
</protein>
<feature type="transmembrane region" description="Helical" evidence="1">
    <location>
        <begin position="474"/>
        <end position="496"/>
    </location>
</feature>
<feature type="transmembrane region" description="Helical" evidence="1">
    <location>
        <begin position="7"/>
        <end position="27"/>
    </location>
</feature>
<evidence type="ECO:0000256" key="1">
    <source>
        <dbReference type="SAM" id="Phobius"/>
    </source>
</evidence>
<sequence>MPHARLISFGLGAGTLIIVGSTAFYPMTMVTSVPNLWGLLPWAVLGGLPTLYCNYFRIRAYFICHPKVLITTVFAFSRVVTYAIGVRYDGTSLDGFWQYISPSLLKTDFLRSLFYMHSQPPLFNLFLGLVVNLFPGSEVIVFHVVFIAISLVLALALNALMERLGMRRQMSLLLTILFVVSPTAILYENWLMYNYPVTSVLCVAAVFLHRFLSDWNLRDGLVFFGALAIACGTISTFHLLWLVMFVIMLLWTCRHAWKKVLIACSLPLLLVGALYGKNLVLYGSPTSSTWFGMSLWRVVANGLSTDEINAAITAGRLSPTARIMPFQQLSTYRGVVSSAPPTGIPILDAKNSYHHLAYVGISKQYLIDSITILRTNPTLYIPGIKQSWYFFFTPSSDQPWFYANTNRAKLGYLDRAYNLVLLGQMDYPTSPIVFNLPNEAFQGRLLMVWYGIALLYGLGVTAPTILLRFPRSRPFAITVAFLWLNVVYVSLVGTLFEVGENSRFRLMIDPFLLVLVGLAFTEVLRRIRRA</sequence>
<feature type="transmembrane region" description="Helical" evidence="1">
    <location>
        <begin position="39"/>
        <end position="56"/>
    </location>
</feature>
<dbReference type="eggNOG" id="ENOG5032VZR">
    <property type="taxonomic scope" value="Bacteria"/>
</dbReference>
<accession>E1IES2</accession>
<dbReference type="AlphaFoldDB" id="E1IES2"/>
<dbReference type="HOGENOM" id="CLU_551951_0_0_0"/>
<evidence type="ECO:0008006" key="4">
    <source>
        <dbReference type="Google" id="ProtNLM"/>
    </source>
</evidence>
<reference evidence="2 3" key="1">
    <citation type="journal article" date="2011" name="J. Bacteriol.">
        <title>Draft genome sequence of the anoxygenic filamentous phototrophic bacterium Oscillochloris trichoides subsp. DG-6.</title>
        <authorList>
            <person name="Kuznetsov B.B."/>
            <person name="Ivanovsky R.N."/>
            <person name="Keppen O.I."/>
            <person name="Sukhacheva M.V."/>
            <person name="Bumazhkin B.K."/>
            <person name="Patutina E.O."/>
            <person name="Beletsky A.V."/>
            <person name="Mardanov A.V."/>
            <person name="Baslerov R.V."/>
            <person name="Panteleeva A.N."/>
            <person name="Kolganova T.V."/>
            <person name="Ravin N.V."/>
            <person name="Skryabin K.G."/>
        </authorList>
    </citation>
    <scope>NUCLEOTIDE SEQUENCE [LARGE SCALE GENOMIC DNA]</scope>
    <source>
        <strain evidence="2 3">DG-6</strain>
    </source>
</reference>
<organism evidence="2 3">
    <name type="scientific">Oscillochloris trichoides DG-6</name>
    <dbReference type="NCBI Taxonomy" id="765420"/>
    <lineage>
        <taxon>Bacteria</taxon>
        <taxon>Bacillati</taxon>
        <taxon>Chloroflexota</taxon>
        <taxon>Chloroflexia</taxon>
        <taxon>Chloroflexales</taxon>
        <taxon>Chloroflexineae</taxon>
        <taxon>Oscillochloridaceae</taxon>
        <taxon>Oscillochloris</taxon>
    </lineage>
</organism>
<feature type="transmembrane region" description="Helical" evidence="1">
    <location>
        <begin position="193"/>
        <end position="212"/>
    </location>
</feature>
<feature type="transmembrane region" description="Helical" evidence="1">
    <location>
        <begin position="446"/>
        <end position="467"/>
    </location>
</feature>
<feature type="transmembrane region" description="Helical" evidence="1">
    <location>
        <begin position="502"/>
        <end position="524"/>
    </location>
</feature>
<dbReference type="Proteomes" id="UP000054010">
    <property type="component" value="Unassembled WGS sequence"/>
</dbReference>
<dbReference type="EMBL" id="ADVR01000062">
    <property type="protein sequence ID" value="EFO80321.1"/>
    <property type="molecule type" value="Genomic_DNA"/>
</dbReference>